<protein>
    <submittedName>
        <fullName evidence="2">AAA family ATPase</fullName>
    </submittedName>
</protein>
<gene>
    <name evidence="2" type="ORF">GKD70_01460</name>
</gene>
<dbReference type="OrthoDB" id="9809324at2"/>
<dbReference type="PANTHER" id="PTHR43581">
    <property type="entry name" value="ATP/GTP PHOSPHATASE"/>
    <property type="match status" value="1"/>
</dbReference>
<proteinExistence type="predicted"/>
<name>A0A9Q4ML30_PARDI</name>
<dbReference type="EMBL" id="WKMO01000001">
    <property type="protein sequence ID" value="MSB71971.1"/>
    <property type="molecule type" value="Genomic_DNA"/>
</dbReference>
<comment type="caution">
    <text evidence="2">The sequence shown here is derived from an EMBL/GenBank/DDBJ whole genome shotgun (WGS) entry which is preliminary data.</text>
</comment>
<dbReference type="InterPro" id="IPR003959">
    <property type="entry name" value="ATPase_AAA_core"/>
</dbReference>
<dbReference type="GO" id="GO:0016887">
    <property type="term" value="F:ATP hydrolysis activity"/>
    <property type="evidence" value="ECO:0007669"/>
    <property type="project" value="InterPro"/>
</dbReference>
<dbReference type="CDD" id="cd00267">
    <property type="entry name" value="ABC_ATPase"/>
    <property type="match status" value="1"/>
</dbReference>
<dbReference type="SMART" id="SM00382">
    <property type="entry name" value="AAA"/>
    <property type="match status" value="1"/>
</dbReference>
<sequence length="552" mass="63196">MRVKKITFGEIPFRMFSNIEFDIAERITVIAGHNGIGKSTLLGLIANGSELKISKGSTIFQKAFQAQLHELFYLDREKDYVQKRVDKPSFTLTYSCEGKADLIKTCNVSEHREQKGTVIQQRLKVVPRGTQVDWEVGPAAKVTIPTLFLSMSRMLPIGEYQGTLNAELLKRLSDEDRNYVKEKFKSIIDNKIVESNNITKHELKGTTKKSLLPEFEHSTRTISLGQDSLSSIITAFASFNKLKREQGDNYNGGILLIDEIDAGFHPRAQIKLIKLMKEEAKKLHLQVIMTSHSLTIIQEVLKISDETARAGRNIDSVIYIEDVLRPKLMANPTYINIKNDMLGILPQVHEKTPTIKVYFEDEEAKWIFEQIIASEKFDIKTAYKHEFILVAAKLGCDNLKSLFKVDDYFKSVVIVFDNDVLVKDDTKKIIDENHNILVLPAIISANNIEADKRTPEYQTYNYLNLLLADKTHLFWDSLPSGYNMEMIKDAIVDSFPFKQTDKPLRELRKDWFKNHQAHFERINLIGFFCSDNPDIINPFINDLKTALDSLVK</sequence>
<feature type="domain" description="AAA+ ATPase" evidence="1">
    <location>
        <begin position="24"/>
        <end position="324"/>
    </location>
</feature>
<dbReference type="Gene3D" id="3.40.50.300">
    <property type="entry name" value="P-loop containing nucleotide triphosphate hydrolases"/>
    <property type="match status" value="2"/>
</dbReference>
<dbReference type="InterPro" id="IPR003593">
    <property type="entry name" value="AAA+_ATPase"/>
</dbReference>
<organism evidence="2 3">
    <name type="scientific">Parabacteroides distasonis</name>
    <dbReference type="NCBI Taxonomy" id="823"/>
    <lineage>
        <taxon>Bacteria</taxon>
        <taxon>Pseudomonadati</taxon>
        <taxon>Bacteroidota</taxon>
        <taxon>Bacteroidia</taxon>
        <taxon>Bacteroidales</taxon>
        <taxon>Tannerellaceae</taxon>
        <taxon>Parabacteroides</taxon>
    </lineage>
</organism>
<accession>A0A9Q4ML30</accession>
<dbReference type="SUPFAM" id="SSF52540">
    <property type="entry name" value="P-loop containing nucleoside triphosphate hydrolases"/>
    <property type="match status" value="1"/>
</dbReference>
<dbReference type="AlphaFoldDB" id="A0A9Q4ML30"/>
<dbReference type="GO" id="GO:0005524">
    <property type="term" value="F:ATP binding"/>
    <property type="evidence" value="ECO:0007669"/>
    <property type="project" value="InterPro"/>
</dbReference>
<dbReference type="Proteomes" id="UP000441609">
    <property type="component" value="Unassembled WGS sequence"/>
</dbReference>
<dbReference type="RefSeq" id="WP_094582626.1">
    <property type="nucleotide sequence ID" value="NZ_BQOC01000003.1"/>
</dbReference>
<reference evidence="2 3" key="1">
    <citation type="journal article" date="2019" name="Nat. Med.">
        <title>A library of human gut bacterial isolates paired with longitudinal multiomics data enables mechanistic microbiome research.</title>
        <authorList>
            <person name="Poyet M."/>
            <person name="Groussin M."/>
            <person name="Gibbons S.M."/>
            <person name="Avila-Pacheco J."/>
            <person name="Jiang X."/>
            <person name="Kearney S.M."/>
            <person name="Perrotta A.R."/>
            <person name="Berdy B."/>
            <person name="Zhao S."/>
            <person name="Lieberman T.D."/>
            <person name="Swanson P.K."/>
            <person name="Smith M."/>
            <person name="Roesemann S."/>
            <person name="Alexander J.E."/>
            <person name="Rich S.A."/>
            <person name="Livny J."/>
            <person name="Vlamakis H."/>
            <person name="Clish C."/>
            <person name="Bullock K."/>
            <person name="Deik A."/>
            <person name="Scott J."/>
            <person name="Pierce K.A."/>
            <person name="Xavier R.J."/>
            <person name="Alm E.J."/>
        </authorList>
    </citation>
    <scope>NUCLEOTIDE SEQUENCE [LARGE SCALE GENOMIC DNA]</scope>
    <source>
        <strain evidence="2 3">BIOML-A20</strain>
    </source>
</reference>
<evidence type="ECO:0000259" key="1">
    <source>
        <dbReference type="SMART" id="SM00382"/>
    </source>
</evidence>
<evidence type="ECO:0000313" key="2">
    <source>
        <dbReference type="EMBL" id="MSB71971.1"/>
    </source>
</evidence>
<evidence type="ECO:0000313" key="3">
    <source>
        <dbReference type="Proteomes" id="UP000441609"/>
    </source>
</evidence>
<dbReference type="InterPro" id="IPR051396">
    <property type="entry name" value="Bact_Antivir_Def_Nuclease"/>
</dbReference>
<dbReference type="Pfam" id="PF13304">
    <property type="entry name" value="AAA_21"/>
    <property type="match status" value="1"/>
</dbReference>
<dbReference type="PANTHER" id="PTHR43581:SF4">
    <property type="entry name" value="ATP_GTP PHOSPHATASE"/>
    <property type="match status" value="1"/>
</dbReference>
<dbReference type="InterPro" id="IPR027417">
    <property type="entry name" value="P-loop_NTPase"/>
</dbReference>